<dbReference type="EMBL" id="LR796916">
    <property type="protein sequence ID" value="CAB4175007.1"/>
    <property type="molecule type" value="Genomic_DNA"/>
</dbReference>
<sequence length="75" mass="8703">MKYNCTYSIIIVIFNHNLKTKGMIFKIREMIAESGKLKVTDAVAYVIRRLPEADKKMVTSEAKEMIAEAKKFYKL</sequence>
<accession>A0A6J5PW35</accession>
<evidence type="ECO:0000313" key="2">
    <source>
        <dbReference type="EMBL" id="CAB4193378.1"/>
    </source>
</evidence>
<evidence type="ECO:0000313" key="1">
    <source>
        <dbReference type="EMBL" id="CAB4175007.1"/>
    </source>
</evidence>
<organism evidence="1">
    <name type="scientific">uncultured Caudovirales phage</name>
    <dbReference type="NCBI Taxonomy" id="2100421"/>
    <lineage>
        <taxon>Viruses</taxon>
        <taxon>Duplodnaviria</taxon>
        <taxon>Heunggongvirae</taxon>
        <taxon>Uroviricota</taxon>
        <taxon>Caudoviricetes</taxon>
        <taxon>Peduoviridae</taxon>
        <taxon>Maltschvirus</taxon>
        <taxon>Maltschvirus maltsch</taxon>
    </lineage>
</organism>
<reference evidence="1" key="1">
    <citation type="submission" date="2020-05" db="EMBL/GenBank/DDBJ databases">
        <authorList>
            <person name="Chiriac C."/>
            <person name="Salcher M."/>
            <person name="Ghai R."/>
            <person name="Kavagutti S V."/>
        </authorList>
    </citation>
    <scope>NUCLEOTIDE SEQUENCE</scope>
</reference>
<gene>
    <name evidence="2" type="ORF">UFOVP1247_66</name>
    <name evidence="1" type="ORF">UFOVP970_106</name>
</gene>
<protein>
    <submittedName>
        <fullName evidence="1">Uncharacterized protein</fullName>
    </submittedName>
</protein>
<dbReference type="EMBL" id="LR797195">
    <property type="protein sequence ID" value="CAB4193378.1"/>
    <property type="molecule type" value="Genomic_DNA"/>
</dbReference>
<proteinExistence type="predicted"/>
<name>A0A6J5PW35_9CAUD</name>